<sequence>RPSPKELEELELLNRALEKALKIRKSKGPARCVSQGPRTAGTSSSKGVACKQGRSHRTAVSAGDRQTCAAAEPQKTPGLSRSAPNERQSFSAGDSAGGKNSVAAGRQLCDAGEKSCGSPGESSRKEDPATDGVLGRSTSPRTVTLQDKGCQLKLPLPYRKAHSRNSKAWERCRLCQTSADAAAARNRFVERIQTTFCSPMPAFSPAEIEEELKTLQDVPSLLSQYVEAEPADHPTLQREYESLLTLEGVQTTVSQCLQKLQLLQADGTGDVGGCSPACVPRRGQTCDSAGVLAEPLLCYSGLQELRDLFALKLQVSMLHQEVALQKVMMAELLPVLEPRPYPAASAAALYRAIYTQLCEGGERFPVLVKDELAD</sequence>
<evidence type="ECO:0000313" key="2">
    <source>
        <dbReference type="EMBL" id="NXE08816.1"/>
    </source>
</evidence>
<dbReference type="Pfam" id="PF15764">
    <property type="entry name" value="DUF4693"/>
    <property type="match status" value="1"/>
</dbReference>
<dbReference type="PANTHER" id="PTHR14870:SF1">
    <property type="entry name" value="TUBULIN EPSILON AND DELTA COMPLEX PROTEIN 2"/>
    <property type="match status" value="1"/>
</dbReference>
<dbReference type="InterPro" id="IPR031518">
    <property type="entry name" value="DUF4693"/>
</dbReference>
<gene>
    <name evidence="2" type="primary">Tedc2</name>
    <name evidence="2" type="ORF">LOPRUF_R00706</name>
</gene>
<evidence type="ECO:0000256" key="1">
    <source>
        <dbReference type="SAM" id="MobiDB-lite"/>
    </source>
</evidence>
<feature type="compositionally biased region" description="Polar residues" evidence="1">
    <location>
        <begin position="77"/>
        <end position="92"/>
    </location>
</feature>
<accession>A0A7K8JVK7</accession>
<keyword evidence="3" id="KW-1185">Reference proteome</keyword>
<organism evidence="2 3">
    <name type="scientific">Lophotis ruficrista</name>
    <dbReference type="NCBI Taxonomy" id="172689"/>
    <lineage>
        <taxon>Eukaryota</taxon>
        <taxon>Metazoa</taxon>
        <taxon>Chordata</taxon>
        <taxon>Craniata</taxon>
        <taxon>Vertebrata</taxon>
        <taxon>Euteleostomi</taxon>
        <taxon>Archelosauria</taxon>
        <taxon>Archosauria</taxon>
        <taxon>Dinosauria</taxon>
        <taxon>Saurischia</taxon>
        <taxon>Theropoda</taxon>
        <taxon>Coelurosauria</taxon>
        <taxon>Aves</taxon>
        <taxon>Neognathae</taxon>
        <taxon>Neoaves</taxon>
        <taxon>Otidimorphae</taxon>
        <taxon>Otidiformes</taxon>
        <taxon>Otididae</taxon>
        <taxon>Lophotis</taxon>
    </lineage>
</organism>
<comment type="caution">
    <text evidence="2">The sequence shown here is derived from an EMBL/GenBank/DDBJ whole genome shotgun (WGS) entry which is preliminary data.</text>
</comment>
<dbReference type="AlphaFoldDB" id="A0A7K8JVK7"/>
<dbReference type="PANTHER" id="PTHR14870">
    <property type="entry name" value="TUBULIN EPSILON AND DELTA COMPLEX PROTEIN 2"/>
    <property type="match status" value="1"/>
</dbReference>
<dbReference type="EMBL" id="VWYV01000319">
    <property type="protein sequence ID" value="NXE08816.1"/>
    <property type="molecule type" value="Genomic_DNA"/>
</dbReference>
<name>A0A7K8JVK7_9AVES</name>
<dbReference type="Proteomes" id="UP000533896">
    <property type="component" value="Unassembled WGS sequence"/>
</dbReference>
<reference evidence="2 3" key="1">
    <citation type="submission" date="2019-09" db="EMBL/GenBank/DDBJ databases">
        <title>Bird 10,000 Genomes (B10K) Project - Family phase.</title>
        <authorList>
            <person name="Zhang G."/>
        </authorList>
    </citation>
    <scope>NUCLEOTIDE SEQUENCE [LARGE SCALE GENOMIC DNA]</scope>
    <source>
        <strain evidence="2">B10K-CU-031-23</strain>
    </source>
</reference>
<proteinExistence type="predicted"/>
<protein>
    <submittedName>
        <fullName evidence="2">TEDC2 protein</fullName>
    </submittedName>
</protein>
<feature type="non-terminal residue" evidence="2">
    <location>
        <position position="374"/>
    </location>
</feature>
<feature type="compositionally biased region" description="Polar residues" evidence="1">
    <location>
        <begin position="36"/>
        <end position="46"/>
    </location>
</feature>
<feature type="non-terminal residue" evidence="2">
    <location>
        <position position="1"/>
    </location>
</feature>
<dbReference type="OrthoDB" id="9939072at2759"/>
<feature type="region of interest" description="Disordered" evidence="1">
    <location>
        <begin position="24"/>
        <end position="146"/>
    </location>
</feature>
<evidence type="ECO:0000313" key="3">
    <source>
        <dbReference type="Proteomes" id="UP000533896"/>
    </source>
</evidence>
<feature type="compositionally biased region" description="Polar residues" evidence="1">
    <location>
        <begin position="136"/>
        <end position="145"/>
    </location>
</feature>